<dbReference type="EMBL" id="CACVKT020003253">
    <property type="protein sequence ID" value="CAC5382700.1"/>
    <property type="molecule type" value="Genomic_DNA"/>
</dbReference>
<dbReference type="SUPFAM" id="SSF56672">
    <property type="entry name" value="DNA/RNA polymerases"/>
    <property type="match status" value="1"/>
</dbReference>
<dbReference type="AlphaFoldDB" id="A0A6J8BHP6"/>
<dbReference type="InterPro" id="IPR043502">
    <property type="entry name" value="DNA/RNA_pol_sf"/>
</dbReference>
<dbReference type="OrthoDB" id="10407928at2759"/>
<protein>
    <recommendedName>
        <fullName evidence="3">Reverse transcriptase RNase H-like domain-containing protein</fullName>
    </recommendedName>
</protein>
<dbReference type="InterPro" id="IPR052055">
    <property type="entry name" value="Hepadnavirus_pol/RT"/>
</dbReference>
<gene>
    <name evidence="1" type="ORF">MCOR_18502</name>
</gene>
<dbReference type="Proteomes" id="UP000507470">
    <property type="component" value="Unassembled WGS sequence"/>
</dbReference>
<accession>A0A6J8BHP6</accession>
<dbReference type="PANTHER" id="PTHR33050:SF7">
    <property type="entry name" value="RIBONUCLEASE H"/>
    <property type="match status" value="1"/>
</dbReference>
<organism evidence="1 2">
    <name type="scientific">Mytilus coruscus</name>
    <name type="common">Sea mussel</name>
    <dbReference type="NCBI Taxonomy" id="42192"/>
    <lineage>
        <taxon>Eukaryota</taxon>
        <taxon>Metazoa</taxon>
        <taxon>Spiralia</taxon>
        <taxon>Lophotrochozoa</taxon>
        <taxon>Mollusca</taxon>
        <taxon>Bivalvia</taxon>
        <taxon>Autobranchia</taxon>
        <taxon>Pteriomorphia</taxon>
        <taxon>Mytilida</taxon>
        <taxon>Mytiloidea</taxon>
        <taxon>Mytilidae</taxon>
        <taxon>Mytilinae</taxon>
        <taxon>Mytilus</taxon>
    </lineage>
</organism>
<evidence type="ECO:0008006" key="3">
    <source>
        <dbReference type="Google" id="ProtNLM"/>
    </source>
</evidence>
<sequence length="494" mass="55645">MARNIYRWKFIFTVSDIEPDNLLNAIQPEVASHAGVPDEDISNADLLSLMLNYFGKKLSGIERNFADTTQDLACKVKKTENYLRYKGNQVQFDLNSDILDNVSGASDNLHHKRYSKAVSLLEESEKVLKKRNKLIGIVDKSERGWKTVYKYFSEEVASNAEDEKKIRAAETRALKKMKVTKGSNRSEKKNPLKLQVARLQSLLELVVLQLFHSRPFMLAGHQALIQDSSDQKPETSATSVGCMGIGPKNARTEGTVTSQLPEDLLHKRNSDILQVVCPLVKPWRKDGIKITVYLDDGLAFAEEEQVCAQQAIRLKQDLILLGFVPNKDKCSIREILFWRQNIVSLKPVAILRENSDFKVLTDAIDGAAAGFVANSDYIMQKQWLQHEAIKSSTWRELKAVELSIDSFKYLLSNTLVSFFTDNQNAVGIIQKGSKVPELQTIIESEFYSIKWAHNLAGVKNPCDSDLISSIVESARSTLSRPIKKKEPVTPDIMI</sequence>
<name>A0A6J8BHP6_MYTCO</name>
<proteinExistence type="predicted"/>
<dbReference type="PANTHER" id="PTHR33050">
    <property type="entry name" value="REVERSE TRANSCRIPTASE DOMAIN-CONTAINING PROTEIN"/>
    <property type="match status" value="1"/>
</dbReference>
<evidence type="ECO:0000313" key="1">
    <source>
        <dbReference type="EMBL" id="CAC5382700.1"/>
    </source>
</evidence>
<evidence type="ECO:0000313" key="2">
    <source>
        <dbReference type="Proteomes" id="UP000507470"/>
    </source>
</evidence>
<reference evidence="1 2" key="1">
    <citation type="submission" date="2020-06" db="EMBL/GenBank/DDBJ databases">
        <authorList>
            <person name="Li R."/>
            <person name="Bekaert M."/>
        </authorList>
    </citation>
    <scope>NUCLEOTIDE SEQUENCE [LARGE SCALE GENOMIC DNA]</scope>
    <source>
        <strain evidence="2">wild</strain>
    </source>
</reference>
<keyword evidence="2" id="KW-1185">Reference proteome</keyword>